<evidence type="ECO:0000313" key="3">
    <source>
        <dbReference type="EMBL" id="EED94055.1"/>
    </source>
</evidence>
<dbReference type="GO" id="GO:0004665">
    <property type="term" value="F:prephenate dehydrogenase (NADP+) activity"/>
    <property type="evidence" value="ECO:0007669"/>
    <property type="project" value="InterPro"/>
</dbReference>
<feature type="non-terminal residue" evidence="3">
    <location>
        <position position="1"/>
    </location>
</feature>
<proteinExistence type="predicted"/>
<dbReference type="EC" id="1.3.1.43" evidence="3"/>
<name>B8BWL6_THAPS</name>
<dbReference type="STRING" id="35128.B8BWL6"/>
<dbReference type="InterPro" id="IPR028939">
    <property type="entry name" value="P5C_Rdtase_cat_N"/>
</dbReference>
<dbReference type="SUPFAM" id="SSF51735">
    <property type="entry name" value="NAD(P)-binding Rossmann-fold domains"/>
    <property type="match status" value="1"/>
</dbReference>
<keyword evidence="4" id="KW-1185">Reference proteome</keyword>
<dbReference type="RefSeq" id="XP_002288619.1">
    <property type="nucleotide sequence ID" value="XM_002288583.1"/>
</dbReference>
<dbReference type="PaxDb" id="35128-Thaps33055"/>
<dbReference type="InterPro" id="IPR059064">
    <property type="entry name" value="TYRAAT2_C"/>
</dbReference>
<dbReference type="Proteomes" id="UP000001449">
    <property type="component" value="Chromosome 3"/>
</dbReference>
<dbReference type="Gene3D" id="3.40.50.720">
    <property type="entry name" value="NAD(P)-binding Rossmann-like Domain"/>
    <property type="match status" value="1"/>
</dbReference>
<accession>B8BWL6</accession>
<feature type="domain" description="Prephenate/arogenate dehydrogenase" evidence="2">
    <location>
        <begin position="1"/>
        <end position="268"/>
    </location>
</feature>
<dbReference type="InParanoid" id="B8BWL6"/>
<dbReference type="OMA" id="LKIAVCP"/>
<sequence>VGVIGFGRFGQFIAKYFTKYGNVIGTSRADYTEIAEEMNAKFMPLSELETFVVEEDLDVVVLAVSIVSFKDTVKDLVPLLKKRMEVKGNDSSPLIVDVLSVKEHPRNILLGLLPEECDVLCTHPMFGPDSARDGWRGQTFVYEKTRINKVEAFVEGMDRMERFLSIWEEEGCNMIPLSCTHHDSYAANSQFITHLMGRILGAQGLQPTPIDTRGFQSVLKLIENTNADSFDLFYGLYKYNRNSGDTIDKLRESMDDVVRRLLKKEEKE</sequence>
<reference evidence="3 4" key="1">
    <citation type="journal article" date="2004" name="Science">
        <title>The genome of the diatom Thalassiosira pseudonana: ecology, evolution, and metabolism.</title>
        <authorList>
            <person name="Armbrust E.V."/>
            <person name="Berges J.A."/>
            <person name="Bowler C."/>
            <person name="Green B.R."/>
            <person name="Martinez D."/>
            <person name="Putnam N.H."/>
            <person name="Zhou S."/>
            <person name="Allen A.E."/>
            <person name="Apt K.E."/>
            <person name="Bechner M."/>
            <person name="Brzezinski M.A."/>
            <person name="Chaal B.K."/>
            <person name="Chiovitti A."/>
            <person name="Davis A.K."/>
            <person name="Demarest M.S."/>
            <person name="Detter J.C."/>
            <person name="Glavina T."/>
            <person name="Goodstein D."/>
            <person name="Hadi M.Z."/>
            <person name="Hellsten U."/>
            <person name="Hildebrand M."/>
            <person name="Jenkins B.D."/>
            <person name="Jurka J."/>
            <person name="Kapitonov V.V."/>
            <person name="Kroger N."/>
            <person name="Lau W.W."/>
            <person name="Lane T.W."/>
            <person name="Larimer F.W."/>
            <person name="Lippmeier J.C."/>
            <person name="Lucas S."/>
            <person name="Medina M."/>
            <person name="Montsant A."/>
            <person name="Obornik M."/>
            <person name="Parker M.S."/>
            <person name="Palenik B."/>
            <person name="Pazour G.J."/>
            <person name="Richardson P.M."/>
            <person name="Rynearson T.A."/>
            <person name="Saito M.A."/>
            <person name="Schwartz D.C."/>
            <person name="Thamatrakoln K."/>
            <person name="Valentin K."/>
            <person name="Vardi A."/>
            <person name="Wilkerson F.P."/>
            <person name="Rokhsar D.S."/>
        </authorList>
    </citation>
    <scope>NUCLEOTIDE SEQUENCE [LARGE SCALE GENOMIC DNA]</scope>
    <source>
        <strain evidence="3 4">CCMP1335</strain>
    </source>
</reference>
<dbReference type="Pfam" id="PF26213">
    <property type="entry name" value="TYRAAT1_C"/>
    <property type="match status" value="1"/>
</dbReference>
<dbReference type="GeneID" id="7443834"/>
<dbReference type="InterPro" id="IPR036291">
    <property type="entry name" value="NAD(P)-bd_dom_sf"/>
</dbReference>
<evidence type="ECO:0000256" key="1">
    <source>
        <dbReference type="ARBA" id="ARBA00023002"/>
    </source>
</evidence>
<organism evidence="3 4">
    <name type="scientific">Thalassiosira pseudonana</name>
    <name type="common">Marine diatom</name>
    <name type="synonym">Cyclotella nana</name>
    <dbReference type="NCBI Taxonomy" id="35128"/>
    <lineage>
        <taxon>Eukaryota</taxon>
        <taxon>Sar</taxon>
        <taxon>Stramenopiles</taxon>
        <taxon>Ochrophyta</taxon>
        <taxon>Bacillariophyta</taxon>
        <taxon>Coscinodiscophyceae</taxon>
        <taxon>Thalassiosirophycidae</taxon>
        <taxon>Thalassiosirales</taxon>
        <taxon>Thalassiosiraceae</taxon>
        <taxon>Thalassiosira</taxon>
    </lineage>
</organism>
<evidence type="ECO:0000313" key="4">
    <source>
        <dbReference type="Proteomes" id="UP000001449"/>
    </source>
</evidence>
<dbReference type="GO" id="GO:0033730">
    <property type="term" value="F:arogenate dehydrogenase (NADP+) activity"/>
    <property type="evidence" value="ECO:0007669"/>
    <property type="project" value="InterPro"/>
</dbReference>
<dbReference type="AlphaFoldDB" id="B8BWL6"/>
<dbReference type="PROSITE" id="PS51176">
    <property type="entry name" value="PDH_ADH"/>
    <property type="match status" value="1"/>
</dbReference>
<evidence type="ECO:0000259" key="2">
    <source>
        <dbReference type="PROSITE" id="PS51176"/>
    </source>
</evidence>
<keyword evidence="1 3" id="KW-0560">Oxidoreductase</keyword>
<reference evidence="3 4" key="2">
    <citation type="journal article" date="2008" name="Nature">
        <title>The Phaeodactylum genome reveals the evolutionary history of diatom genomes.</title>
        <authorList>
            <person name="Bowler C."/>
            <person name="Allen A.E."/>
            <person name="Badger J.H."/>
            <person name="Grimwood J."/>
            <person name="Jabbari K."/>
            <person name="Kuo A."/>
            <person name="Maheswari U."/>
            <person name="Martens C."/>
            <person name="Maumus F."/>
            <person name="Otillar R.P."/>
            <person name="Rayko E."/>
            <person name="Salamov A."/>
            <person name="Vandepoele K."/>
            <person name="Beszteri B."/>
            <person name="Gruber A."/>
            <person name="Heijde M."/>
            <person name="Katinka M."/>
            <person name="Mock T."/>
            <person name="Valentin K."/>
            <person name="Verret F."/>
            <person name="Berges J.A."/>
            <person name="Brownlee C."/>
            <person name="Cadoret J.P."/>
            <person name="Chiovitti A."/>
            <person name="Choi C.J."/>
            <person name="Coesel S."/>
            <person name="De Martino A."/>
            <person name="Detter J.C."/>
            <person name="Durkin C."/>
            <person name="Falciatore A."/>
            <person name="Fournet J."/>
            <person name="Haruta M."/>
            <person name="Huysman M.J."/>
            <person name="Jenkins B.D."/>
            <person name="Jiroutova K."/>
            <person name="Jorgensen R.E."/>
            <person name="Joubert Y."/>
            <person name="Kaplan A."/>
            <person name="Kroger N."/>
            <person name="Kroth P.G."/>
            <person name="La Roche J."/>
            <person name="Lindquist E."/>
            <person name="Lommer M."/>
            <person name="Martin-Jezequel V."/>
            <person name="Lopez P.J."/>
            <person name="Lucas S."/>
            <person name="Mangogna M."/>
            <person name="McGinnis K."/>
            <person name="Medlin L.K."/>
            <person name="Montsant A."/>
            <person name="Oudot-Le Secq M.P."/>
            <person name="Napoli C."/>
            <person name="Obornik M."/>
            <person name="Parker M.S."/>
            <person name="Petit J.L."/>
            <person name="Porcel B.M."/>
            <person name="Poulsen N."/>
            <person name="Robison M."/>
            <person name="Rychlewski L."/>
            <person name="Rynearson T.A."/>
            <person name="Schmutz J."/>
            <person name="Shapiro H."/>
            <person name="Siaut M."/>
            <person name="Stanley M."/>
            <person name="Sussman M.R."/>
            <person name="Taylor A.R."/>
            <person name="Vardi A."/>
            <person name="von Dassow P."/>
            <person name="Vyverman W."/>
            <person name="Willis A."/>
            <person name="Wyrwicz L.S."/>
            <person name="Rokhsar D.S."/>
            <person name="Weissenbach J."/>
            <person name="Armbrust E.V."/>
            <person name="Green B.R."/>
            <person name="Van de Peer Y."/>
            <person name="Grigoriev I.V."/>
        </authorList>
    </citation>
    <scope>NUCLEOTIDE SEQUENCE [LARGE SCALE GENOMIC DNA]</scope>
    <source>
        <strain evidence="3 4">CCMP1335</strain>
    </source>
</reference>
<dbReference type="PANTHER" id="PTHR43207:SF4">
    <property type="entry name" value="AROGENATE DEHYDROGENASE 2, CHLOROPLASTIC"/>
    <property type="match status" value="1"/>
</dbReference>
<dbReference type="GO" id="GO:0008977">
    <property type="term" value="F:prephenate dehydrogenase (NAD+) activity"/>
    <property type="evidence" value="ECO:0007669"/>
    <property type="project" value="InterPro"/>
</dbReference>
<dbReference type="GO" id="GO:0047794">
    <property type="term" value="F:cyclohexadienyl dehydrogenase activity"/>
    <property type="evidence" value="ECO:0007669"/>
    <property type="project" value="UniProtKB-EC"/>
</dbReference>
<dbReference type="InterPro" id="IPR045011">
    <property type="entry name" value="TYRAAT1/2"/>
</dbReference>
<gene>
    <name evidence="3" type="ORF">THAPSDRAFT_33055</name>
</gene>
<dbReference type="eggNOG" id="KOG2380">
    <property type="taxonomic scope" value="Eukaryota"/>
</dbReference>
<dbReference type="GO" id="GO:0006571">
    <property type="term" value="P:tyrosine biosynthetic process"/>
    <property type="evidence" value="ECO:0007669"/>
    <property type="project" value="InterPro"/>
</dbReference>
<dbReference type="EMBL" id="CM000640">
    <property type="protein sequence ID" value="EED94055.1"/>
    <property type="molecule type" value="Genomic_DNA"/>
</dbReference>
<dbReference type="InterPro" id="IPR003099">
    <property type="entry name" value="Prephen_DH"/>
</dbReference>
<dbReference type="Pfam" id="PF03807">
    <property type="entry name" value="F420_oxidored"/>
    <property type="match status" value="1"/>
</dbReference>
<dbReference type="PANTHER" id="PTHR43207">
    <property type="entry name" value="AROGENATE DEHYDROGENASE-RELATED"/>
    <property type="match status" value="1"/>
</dbReference>
<dbReference type="KEGG" id="tps:THAPSDRAFT_33055"/>
<protein>
    <submittedName>
        <fullName evidence="3">Arogenate dehydrogenase</fullName>
        <ecNumber evidence="3">1.3.1.43</ecNumber>
    </submittedName>
</protein>
<dbReference type="HOGENOM" id="CLU_036672_2_1_1"/>